<protein>
    <recommendedName>
        <fullName evidence="3">Phosphoprotein phosphatase</fullName>
    </recommendedName>
</protein>
<dbReference type="Proteomes" id="UP000005633">
    <property type="component" value="Chromosome"/>
</dbReference>
<organism evidence="1 2">
    <name type="scientific">Azospira oryzae (strain ATCC BAA-33 / DSM 13638 / PS)</name>
    <name type="common">Dechlorosoma suillum</name>
    <dbReference type="NCBI Taxonomy" id="640081"/>
    <lineage>
        <taxon>Bacteria</taxon>
        <taxon>Pseudomonadati</taxon>
        <taxon>Pseudomonadota</taxon>
        <taxon>Betaproteobacteria</taxon>
        <taxon>Rhodocyclales</taxon>
        <taxon>Rhodocyclaceae</taxon>
        <taxon>Azospira</taxon>
    </lineage>
</organism>
<dbReference type="AlphaFoldDB" id="G8QFQ8"/>
<dbReference type="RefSeq" id="WP_014237852.1">
    <property type="nucleotide sequence ID" value="NC_016616.1"/>
</dbReference>
<sequence length="160" mass="18531">MILFLDFDGVLHPFFPRPDRSDEENQLFSYLPRLEVVLREYGDWQIVIASSWRENRPWERVIQAFSQDIAARIVGGTPVIKPKEPPHSKHPRYDEVLAYLAVNDRVEATWIALDDDPRLYPADCPNLILCDDGFRDAEEVALRAVMARNTPNRYAFVSES</sequence>
<dbReference type="Pfam" id="PF18143">
    <property type="entry name" value="HAD_SAK_2"/>
    <property type="match status" value="1"/>
</dbReference>
<gene>
    <name evidence="1" type="ordered locus">Dsui_2832</name>
</gene>
<dbReference type="KEGG" id="dsu:Dsui_2832"/>
<dbReference type="eggNOG" id="ENOG503383V">
    <property type="taxonomic scope" value="Bacteria"/>
</dbReference>
<reference evidence="1 2" key="1">
    <citation type="journal article" date="2012" name="J. Bacteriol.">
        <title>Complete genome sequence of the anaerobic perchlorate-reducing bacterium Azospira suillum strain PS.</title>
        <authorList>
            <person name="Byrne-Bailey K.G."/>
            <person name="Coates J.D."/>
        </authorList>
    </citation>
    <scope>NUCLEOTIDE SEQUENCE [LARGE SCALE GENOMIC DNA]</scope>
    <source>
        <strain evidence="2">ATCC BAA-33 / DSM 13638 / PS</strain>
    </source>
</reference>
<name>G8QFQ8_AZOOP</name>
<dbReference type="HOGENOM" id="CLU_105444_2_0_4"/>
<proteinExistence type="predicted"/>
<accession>G8QFQ8</accession>
<dbReference type="EMBL" id="CP003153">
    <property type="protein sequence ID" value="AEV27171.1"/>
    <property type="molecule type" value="Genomic_DNA"/>
</dbReference>
<evidence type="ECO:0000313" key="2">
    <source>
        <dbReference type="Proteomes" id="UP000005633"/>
    </source>
</evidence>
<dbReference type="OrthoDB" id="8773450at2"/>
<evidence type="ECO:0000313" key="1">
    <source>
        <dbReference type="EMBL" id="AEV27171.1"/>
    </source>
</evidence>
<evidence type="ECO:0008006" key="3">
    <source>
        <dbReference type="Google" id="ProtNLM"/>
    </source>
</evidence>